<feature type="transmembrane region" description="Helical" evidence="5">
    <location>
        <begin position="112"/>
        <end position="135"/>
    </location>
</feature>
<keyword evidence="5" id="KW-0813">Transport</keyword>
<dbReference type="PANTHER" id="PTHR43632">
    <property type="entry name" value="PERMEASE COMPONENT OF TUNGSTATE ABC TRANSPORTER"/>
    <property type="match status" value="1"/>
</dbReference>
<dbReference type="EMBL" id="SUMG01000002">
    <property type="protein sequence ID" value="NBG87485.1"/>
    <property type="molecule type" value="Genomic_DNA"/>
</dbReference>
<protein>
    <submittedName>
        <fullName evidence="7">ABC transporter permease subunit</fullName>
    </submittedName>
</protein>
<feature type="transmembrane region" description="Helical" evidence="5">
    <location>
        <begin position="37"/>
        <end position="68"/>
    </location>
</feature>
<dbReference type="AlphaFoldDB" id="A0AA43XKE5"/>
<name>A0AA43XKE5_9CLOT</name>
<sequence length="244" mass="26455">MDRTLKILTPKGGTYLEQIVEGFKSALSLIASFDVELYSIVGLTLFVTIIATGISALLSVPLGIFLGIKDFPLKSLAIRILYTCMSLPPVIVGLFVFLMIARRGPLGRFGILYTVTAMIIAQILLVTPIITGIVYNGTLEKGRDIKNLGKTLGASRPQLLFLLIRELRIELFAGVISGYGRAISEVGAVMIVGGNIQGHTRVMTTAIAMLRSMGDYEMAIALGLILLGLSFVVNFTLYHFQQKA</sequence>
<feature type="transmembrane region" description="Helical" evidence="5">
    <location>
        <begin position="80"/>
        <end position="100"/>
    </location>
</feature>
<dbReference type="NCBIfam" id="NF038017">
    <property type="entry name" value="ABC_perm1"/>
    <property type="match status" value="1"/>
</dbReference>
<evidence type="ECO:0000256" key="4">
    <source>
        <dbReference type="ARBA" id="ARBA00023136"/>
    </source>
</evidence>
<dbReference type="SUPFAM" id="SSF161098">
    <property type="entry name" value="MetI-like"/>
    <property type="match status" value="1"/>
</dbReference>
<dbReference type="PROSITE" id="PS50928">
    <property type="entry name" value="ABC_TM1"/>
    <property type="match status" value="1"/>
</dbReference>
<dbReference type="InterPro" id="IPR049783">
    <property type="entry name" value="ABC_perm_TupB-like"/>
</dbReference>
<dbReference type="InterPro" id="IPR000515">
    <property type="entry name" value="MetI-like"/>
</dbReference>
<dbReference type="InterPro" id="IPR035906">
    <property type="entry name" value="MetI-like_sf"/>
</dbReference>
<dbReference type="GO" id="GO:0005886">
    <property type="term" value="C:plasma membrane"/>
    <property type="evidence" value="ECO:0007669"/>
    <property type="project" value="UniProtKB-SubCell"/>
</dbReference>
<comment type="similarity">
    <text evidence="5">Belongs to the binding-protein-dependent transport system permease family.</text>
</comment>
<dbReference type="CDD" id="cd06261">
    <property type="entry name" value="TM_PBP2"/>
    <property type="match status" value="1"/>
</dbReference>
<evidence type="ECO:0000256" key="2">
    <source>
        <dbReference type="ARBA" id="ARBA00022692"/>
    </source>
</evidence>
<dbReference type="Pfam" id="PF00528">
    <property type="entry name" value="BPD_transp_1"/>
    <property type="match status" value="1"/>
</dbReference>
<accession>A0AA43XKE5</accession>
<dbReference type="Proteomes" id="UP000449710">
    <property type="component" value="Unassembled WGS sequence"/>
</dbReference>
<dbReference type="PANTHER" id="PTHR43632:SF1">
    <property type="entry name" value="PERMEASE COMPONENT OF TUNGSTATE ABC TRANSPORTER"/>
    <property type="match status" value="1"/>
</dbReference>
<gene>
    <name evidence="7" type="ORF">ISALK_03135</name>
</gene>
<reference evidence="7 8" key="1">
    <citation type="submission" date="2019-04" db="EMBL/GenBank/DDBJ databases">
        <title>Isachenkonia alkalipeptolytica gen. nov. sp. nov. a new anaerobic, alkiliphilic organothrophic bacterium capable to reduce synthesized ferrihydrite isolated from a soda lake.</title>
        <authorList>
            <person name="Toshchakov S.V."/>
            <person name="Zavarzina D.G."/>
            <person name="Zhilina T.N."/>
            <person name="Kostrikina N.A."/>
            <person name="Kublanov I.V."/>
        </authorList>
    </citation>
    <scope>NUCLEOTIDE SEQUENCE [LARGE SCALE GENOMIC DNA]</scope>
    <source>
        <strain evidence="7 8">Z-1701</strain>
    </source>
</reference>
<evidence type="ECO:0000313" key="8">
    <source>
        <dbReference type="Proteomes" id="UP000449710"/>
    </source>
</evidence>
<evidence type="ECO:0000256" key="5">
    <source>
        <dbReference type="RuleBase" id="RU363032"/>
    </source>
</evidence>
<keyword evidence="4 5" id="KW-0472">Membrane</keyword>
<comment type="caution">
    <text evidence="7">The sequence shown here is derived from an EMBL/GenBank/DDBJ whole genome shotgun (WGS) entry which is preliminary data.</text>
</comment>
<evidence type="ECO:0000259" key="6">
    <source>
        <dbReference type="PROSITE" id="PS50928"/>
    </source>
</evidence>
<evidence type="ECO:0000256" key="3">
    <source>
        <dbReference type="ARBA" id="ARBA00022989"/>
    </source>
</evidence>
<feature type="domain" description="ABC transmembrane type-1" evidence="6">
    <location>
        <begin position="41"/>
        <end position="237"/>
    </location>
</feature>
<evidence type="ECO:0000256" key="1">
    <source>
        <dbReference type="ARBA" id="ARBA00004141"/>
    </source>
</evidence>
<keyword evidence="2 5" id="KW-0812">Transmembrane</keyword>
<proteinExistence type="inferred from homology"/>
<feature type="transmembrane region" description="Helical" evidence="5">
    <location>
        <begin position="219"/>
        <end position="240"/>
    </location>
</feature>
<comment type="subcellular location">
    <subcellularLocation>
        <location evidence="5">Cell membrane</location>
        <topology evidence="5">Multi-pass membrane protein</topology>
    </subcellularLocation>
    <subcellularLocation>
        <location evidence="1">Membrane</location>
        <topology evidence="1">Multi-pass membrane protein</topology>
    </subcellularLocation>
</comment>
<keyword evidence="3 5" id="KW-1133">Transmembrane helix</keyword>
<keyword evidence="8" id="KW-1185">Reference proteome</keyword>
<evidence type="ECO:0000313" key="7">
    <source>
        <dbReference type="EMBL" id="NBG87485.1"/>
    </source>
</evidence>
<organism evidence="7 8">
    <name type="scientific">Isachenkonia alkalipeptolytica</name>
    <dbReference type="NCBI Taxonomy" id="2565777"/>
    <lineage>
        <taxon>Bacteria</taxon>
        <taxon>Bacillati</taxon>
        <taxon>Bacillota</taxon>
        <taxon>Clostridia</taxon>
        <taxon>Eubacteriales</taxon>
        <taxon>Clostridiaceae</taxon>
        <taxon>Isachenkonia</taxon>
    </lineage>
</organism>
<dbReference type="GO" id="GO:0055085">
    <property type="term" value="P:transmembrane transport"/>
    <property type="evidence" value="ECO:0007669"/>
    <property type="project" value="InterPro"/>
</dbReference>
<dbReference type="Gene3D" id="1.10.3720.10">
    <property type="entry name" value="MetI-like"/>
    <property type="match status" value="1"/>
</dbReference>